<comment type="caution">
    <text evidence="1">The sequence shown here is derived from an EMBL/GenBank/DDBJ whole genome shotgun (WGS) entry which is preliminary data.</text>
</comment>
<dbReference type="Pfam" id="PF15299">
    <property type="entry name" value="ALS2CR8"/>
    <property type="match status" value="1"/>
</dbReference>
<keyword evidence="2" id="KW-1185">Reference proteome</keyword>
<name>A0A6S7IFR5_PARCT</name>
<evidence type="ECO:0000313" key="2">
    <source>
        <dbReference type="Proteomes" id="UP001152795"/>
    </source>
</evidence>
<gene>
    <name evidence="1" type="ORF">PACLA_8A044003</name>
</gene>
<dbReference type="InterPro" id="IPR029309">
    <property type="entry name" value="CaRF"/>
</dbReference>
<proteinExistence type="predicted"/>
<dbReference type="PANTHER" id="PTHR47456">
    <property type="entry name" value="PHD-TYPE DOMAIN-CONTAINING PROTEIN"/>
    <property type="match status" value="1"/>
</dbReference>
<evidence type="ECO:0000313" key="1">
    <source>
        <dbReference type="EMBL" id="CAB4017794.1"/>
    </source>
</evidence>
<dbReference type="Proteomes" id="UP001152795">
    <property type="component" value="Unassembled WGS sequence"/>
</dbReference>
<organism evidence="1 2">
    <name type="scientific">Paramuricea clavata</name>
    <name type="common">Red gorgonian</name>
    <name type="synonym">Violescent sea-whip</name>
    <dbReference type="NCBI Taxonomy" id="317549"/>
    <lineage>
        <taxon>Eukaryota</taxon>
        <taxon>Metazoa</taxon>
        <taxon>Cnidaria</taxon>
        <taxon>Anthozoa</taxon>
        <taxon>Octocorallia</taxon>
        <taxon>Malacalcyonacea</taxon>
        <taxon>Plexauridae</taxon>
        <taxon>Paramuricea</taxon>
    </lineage>
</organism>
<dbReference type="OrthoDB" id="6761209at2759"/>
<protein>
    <submittedName>
        <fullName evidence="1">Calcium-responsive transcription factor</fullName>
    </submittedName>
</protein>
<sequence length="390" mass="46170">MVDLSDHEMVGCIRKLNNVKFTPKVITCRNYSAYEPEVMKEDFRRVNWQSLYTMNDINKALEYFNDTVKAIFDRHAPQMVKKVRGKPCPWINSDIRKTMSSTDCMLRKARRTKKNEDHCHFKKRRFLPQNTIKFNCPARIRLQDVINFLALKIRDDTARLRRDMSETLKKGIADKDKPLFERRIYIHLPKENEHEDQPERPMIAAGGILQPIDKRIVRKIEALVGEGVKTVGEMKRHLQQFVKHELFQDNKPCPSKRNRRYYPNNVDIRNHMYRATVKNMLSKIDQENLEKKIETWKKDSPDDSIFFRTCSVSPYDKTSEDEKDDITANYKILKCLVLNVNSETTTYICDFHREQAWERWLKKGDNGLTHKRDDVLKLLQTVAKSNTEDD</sequence>
<reference evidence="1" key="1">
    <citation type="submission" date="2020-04" db="EMBL/GenBank/DDBJ databases">
        <authorList>
            <person name="Alioto T."/>
            <person name="Alioto T."/>
            <person name="Gomez Garrido J."/>
        </authorList>
    </citation>
    <scope>NUCLEOTIDE SEQUENCE</scope>
    <source>
        <strain evidence="1">A484AB</strain>
    </source>
</reference>
<dbReference type="PANTHER" id="PTHR47456:SF4">
    <property type="entry name" value="SWIM-TYPE DOMAIN-CONTAINING PROTEIN"/>
    <property type="match status" value="1"/>
</dbReference>
<accession>A0A6S7IFR5</accession>
<dbReference type="GO" id="GO:0003700">
    <property type="term" value="F:DNA-binding transcription factor activity"/>
    <property type="evidence" value="ECO:0007669"/>
    <property type="project" value="InterPro"/>
</dbReference>
<dbReference type="AlphaFoldDB" id="A0A6S7IFR5"/>
<dbReference type="EMBL" id="CACRXK020009709">
    <property type="protein sequence ID" value="CAB4017794.1"/>
    <property type="molecule type" value="Genomic_DNA"/>
</dbReference>